<dbReference type="InterPro" id="IPR012226">
    <property type="entry name" value="Diguanyl_cyclase/Pdiesterase"/>
</dbReference>
<dbReference type="PROSITE" id="PS50887">
    <property type="entry name" value="GGDEF"/>
    <property type="match status" value="1"/>
</dbReference>
<dbReference type="RefSeq" id="WP_161673269.1">
    <property type="nucleotide sequence ID" value="NZ_JAABLP010000001.1"/>
</dbReference>
<dbReference type="SUPFAM" id="SSF141868">
    <property type="entry name" value="EAL domain-like"/>
    <property type="match status" value="1"/>
</dbReference>
<dbReference type="CDD" id="cd01948">
    <property type="entry name" value="EAL"/>
    <property type="match status" value="1"/>
</dbReference>
<evidence type="ECO:0000259" key="1">
    <source>
        <dbReference type="PROSITE" id="PS50112"/>
    </source>
</evidence>
<dbReference type="PANTHER" id="PTHR44757:SF2">
    <property type="entry name" value="BIOFILM ARCHITECTURE MAINTENANCE PROTEIN MBAA"/>
    <property type="match status" value="1"/>
</dbReference>
<dbReference type="InterPro" id="IPR000160">
    <property type="entry name" value="GGDEF_dom"/>
</dbReference>
<dbReference type="InterPro" id="IPR043128">
    <property type="entry name" value="Rev_trsase/Diguanyl_cyclase"/>
</dbReference>
<dbReference type="SUPFAM" id="SSF55781">
    <property type="entry name" value="GAF domain-like"/>
    <property type="match status" value="1"/>
</dbReference>
<dbReference type="InterPro" id="IPR000700">
    <property type="entry name" value="PAS-assoc_C"/>
</dbReference>
<evidence type="ECO:0000259" key="3">
    <source>
        <dbReference type="PROSITE" id="PS50883"/>
    </source>
</evidence>
<proteinExistence type="predicted"/>
<dbReference type="InterPro" id="IPR035919">
    <property type="entry name" value="EAL_sf"/>
</dbReference>
<dbReference type="InterPro" id="IPR000014">
    <property type="entry name" value="PAS"/>
</dbReference>
<dbReference type="InterPro" id="IPR001633">
    <property type="entry name" value="EAL_dom"/>
</dbReference>
<dbReference type="EMBL" id="JAABLP010000001">
    <property type="protein sequence ID" value="NBN62370.1"/>
    <property type="molecule type" value="Genomic_DNA"/>
</dbReference>
<dbReference type="SMART" id="SM00091">
    <property type="entry name" value="PAS"/>
    <property type="match status" value="1"/>
</dbReference>
<dbReference type="Pfam" id="PF08448">
    <property type="entry name" value="PAS_4"/>
    <property type="match status" value="1"/>
</dbReference>
<dbReference type="SMART" id="SM00065">
    <property type="entry name" value="GAF"/>
    <property type="match status" value="1"/>
</dbReference>
<name>A0ABW9ZI31_9HYPH</name>
<evidence type="ECO:0000259" key="2">
    <source>
        <dbReference type="PROSITE" id="PS50113"/>
    </source>
</evidence>
<gene>
    <name evidence="5" type="ORF">GWI71_01620</name>
</gene>
<protein>
    <submittedName>
        <fullName evidence="5">EAL domain-containing protein</fullName>
    </submittedName>
</protein>
<dbReference type="InterPro" id="IPR003018">
    <property type="entry name" value="GAF"/>
</dbReference>
<evidence type="ECO:0000259" key="4">
    <source>
        <dbReference type="PROSITE" id="PS50887"/>
    </source>
</evidence>
<dbReference type="Proteomes" id="UP000541347">
    <property type="component" value="Unassembled WGS sequence"/>
</dbReference>
<feature type="domain" description="GGDEF" evidence="4">
    <location>
        <begin position="353"/>
        <end position="487"/>
    </location>
</feature>
<dbReference type="InterPro" id="IPR013656">
    <property type="entry name" value="PAS_4"/>
</dbReference>
<feature type="domain" description="PAS" evidence="1">
    <location>
        <begin position="28"/>
        <end position="69"/>
    </location>
</feature>
<dbReference type="Pfam" id="PF00563">
    <property type="entry name" value="EAL"/>
    <property type="match status" value="1"/>
</dbReference>
<dbReference type="NCBIfam" id="TIGR00229">
    <property type="entry name" value="sensory_box"/>
    <property type="match status" value="1"/>
</dbReference>
<dbReference type="SMART" id="SM00052">
    <property type="entry name" value="EAL"/>
    <property type="match status" value="1"/>
</dbReference>
<dbReference type="NCBIfam" id="TIGR00254">
    <property type="entry name" value="GGDEF"/>
    <property type="match status" value="1"/>
</dbReference>
<dbReference type="PANTHER" id="PTHR44757">
    <property type="entry name" value="DIGUANYLATE CYCLASE DGCP"/>
    <property type="match status" value="1"/>
</dbReference>
<dbReference type="Pfam" id="PF13185">
    <property type="entry name" value="GAF_2"/>
    <property type="match status" value="1"/>
</dbReference>
<dbReference type="InterPro" id="IPR029787">
    <property type="entry name" value="Nucleotide_cyclase"/>
</dbReference>
<accession>A0ABW9ZI31</accession>
<dbReference type="PROSITE" id="PS50113">
    <property type="entry name" value="PAC"/>
    <property type="match status" value="1"/>
</dbReference>
<dbReference type="SMART" id="SM00267">
    <property type="entry name" value="GGDEF"/>
    <property type="match status" value="1"/>
</dbReference>
<dbReference type="CDD" id="cd00130">
    <property type="entry name" value="PAS"/>
    <property type="match status" value="1"/>
</dbReference>
<dbReference type="PROSITE" id="PS50112">
    <property type="entry name" value="PAS"/>
    <property type="match status" value="1"/>
</dbReference>
<dbReference type="Gene3D" id="3.30.70.270">
    <property type="match status" value="1"/>
</dbReference>
<dbReference type="PIRSF" id="PIRSF005925">
    <property type="entry name" value="Dos"/>
    <property type="match status" value="1"/>
</dbReference>
<dbReference type="Pfam" id="PF00990">
    <property type="entry name" value="GGDEF"/>
    <property type="match status" value="1"/>
</dbReference>
<feature type="domain" description="PAC" evidence="2">
    <location>
        <begin position="102"/>
        <end position="155"/>
    </location>
</feature>
<dbReference type="InterPro" id="IPR052155">
    <property type="entry name" value="Biofilm_reg_signaling"/>
</dbReference>
<sequence>MAPLEKALLADLSQPAVQKVMLESLQSESAWLRAILDQISDYVFVKDLRSRFLFANRAVADDLGFASADELIGQTDFLLHPRQVALGFFRDEQRVMRTGEPLIGREEFIQLPDGQQRWFSTSKYPLRDETGRLIGLLGISRDITDRKRSDRLRDGQAQVLEMISSSAPLSRVLDCLVRLIEDQFDGLLGSILLLDEDGVHMRHGSAPSLPDAYSARIDGMAIGPKVGSCGTAAFRREPVIVTDIMSDPLWEEFRALAEVGGVRACWSTPILSLAGQVLGTFAIYARRPLAPRPAELRLINDTARIAAIAIERKRAEDRIRFLAHHDPLTGLPNRSLLPPCLDQARQLESGRGGRVAVVFLDLDHFKAVNDSFGHAAGDQLLVIVAERMKACLSASDAVLRLGGDEFVLLIPVGADHPEGLRAQLARLRTAIAEPVELAGRTFHVTCSMGVAICPDHGTEADALLVQADAAMYRAKEAGRNTFEFYRPDAGEEAGNNLLLLEEIRSGLTRGEFLLHYQPQIDLASGRLCGLEALVRWAHPQRGLLGPDQFIPVAEEGGLIHALGKFVLKTACRQLQAWQRQGLPVVPVSVNVSARQFAHPGWTDLVRVQIERSGIDPHQLELELTESMLMRNVEQAIATMHELRALGVTFAIDDFGTGYSSLSVLRSFPVSRLKIDQAFVRDITRDTSGRGIAEAIISLGHTLKLRVIAEGVETPEQLEFLKAAGCDEAQGYLFARPMPADEIPGQLARDPGQTGAEP</sequence>
<dbReference type="CDD" id="cd01949">
    <property type="entry name" value="GGDEF"/>
    <property type="match status" value="1"/>
</dbReference>
<feature type="domain" description="EAL" evidence="3">
    <location>
        <begin position="496"/>
        <end position="750"/>
    </location>
</feature>
<dbReference type="InterPro" id="IPR029016">
    <property type="entry name" value="GAF-like_dom_sf"/>
</dbReference>
<dbReference type="Gene3D" id="3.20.20.450">
    <property type="entry name" value="EAL domain"/>
    <property type="match status" value="1"/>
</dbReference>
<evidence type="ECO:0000313" key="5">
    <source>
        <dbReference type="EMBL" id="NBN62370.1"/>
    </source>
</evidence>
<dbReference type="Gene3D" id="3.30.450.40">
    <property type="match status" value="1"/>
</dbReference>
<comment type="caution">
    <text evidence="5">The sequence shown here is derived from an EMBL/GenBank/DDBJ whole genome shotgun (WGS) entry which is preliminary data.</text>
</comment>
<dbReference type="InterPro" id="IPR035965">
    <property type="entry name" value="PAS-like_dom_sf"/>
</dbReference>
<reference evidence="5 6" key="1">
    <citation type="submission" date="2020-01" db="EMBL/GenBank/DDBJ databases">
        <authorList>
            <person name="Peng S.Y."/>
            <person name="Li J."/>
            <person name="Wang M."/>
            <person name="Wang L."/>
            <person name="Wang C.Q."/>
            <person name="Wang J.R."/>
        </authorList>
    </citation>
    <scope>NUCLEOTIDE SEQUENCE [LARGE SCALE GENOMIC DNA]</scope>
    <source>
        <strain evidence="5 6">XCT-34</strain>
    </source>
</reference>
<dbReference type="SUPFAM" id="SSF55073">
    <property type="entry name" value="Nucleotide cyclase"/>
    <property type="match status" value="1"/>
</dbReference>
<dbReference type="SUPFAM" id="SSF55785">
    <property type="entry name" value="PYP-like sensor domain (PAS domain)"/>
    <property type="match status" value="1"/>
</dbReference>
<dbReference type="Gene3D" id="3.30.450.20">
    <property type="entry name" value="PAS domain"/>
    <property type="match status" value="1"/>
</dbReference>
<keyword evidence="6" id="KW-1185">Reference proteome</keyword>
<evidence type="ECO:0000313" key="6">
    <source>
        <dbReference type="Proteomes" id="UP000541347"/>
    </source>
</evidence>
<organism evidence="5 6">
    <name type="scientific">Pannonibacter tanglangensis</name>
    <dbReference type="NCBI Taxonomy" id="2750084"/>
    <lineage>
        <taxon>Bacteria</taxon>
        <taxon>Pseudomonadati</taxon>
        <taxon>Pseudomonadota</taxon>
        <taxon>Alphaproteobacteria</taxon>
        <taxon>Hyphomicrobiales</taxon>
        <taxon>Stappiaceae</taxon>
        <taxon>Pannonibacter</taxon>
    </lineage>
</organism>
<dbReference type="PROSITE" id="PS50883">
    <property type="entry name" value="EAL"/>
    <property type="match status" value="1"/>
</dbReference>